<gene>
    <name evidence="1" type="ORF">KYE_01728</name>
</gene>
<evidence type="ECO:0000313" key="2">
    <source>
        <dbReference type="Proteomes" id="UP000003208"/>
    </source>
</evidence>
<keyword evidence="2" id="KW-1185">Reference proteome</keyword>
<accession>G6YND1</accession>
<evidence type="ECO:0000313" key="1">
    <source>
        <dbReference type="EMBL" id="EHJ06308.1"/>
    </source>
</evidence>
<protein>
    <submittedName>
        <fullName evidence="1">Uncharacterized protein</fullName>
    </submittedName>
</protein>
<dbReference type="RefSeq" id="WP_008169791.1">
    <property type="nucleotide sequence ID" value="NZ_AGTR01000009.1"/>
</dbReference>
<sequence length="125" mass="13997">MPNWKPRIVCAQPEKNPFKHDLSELGDIIPFRYCDGSILPPADILVMIEPPLDWLERAETECKGEVISLLAMSEPTAQHIRAALNRLDVAAICGLDETFEKVESLLGQIWAEKAKRDLFPTELAG</sequence>
<organism evidence="1 2">
    <name type="scientific">Marinobacter manganoxydans MnI7-9</name>
    <dbReference type="NCBI Taxonomy" id="1094979"/>
    <lineage>
        <taxon>Bacteria</taxon>
        <taxon>Pseudomonadati</taxon>
        <taxon>Pseudomonadota</taxon>
        <taxon>Gammaproteobacteria</taxon>
        <taxon>Pseudomonadales</taxon>
        <taxon>Marinobacteraceae</taxon>
        <taxon>Marinobacter</taxon>
    </lineage>
</organism>
<dbReference type="AlphaFoldDB" id="G6YND1"/>
<proteinExistence type="predicted"/>
<reference evidence="1 2" key="1">
    <citation type="journal article" date="2012" name="J. Bacteriol.">
        <title>Genome sequence of deep-sea manganese-oxidizing bacterium Marinobacter manganoxydans MnI7-9.</title>
        <authorList>
            <person name="Wang H."/>
            <person name="Li H."/>
            <person name="Shao Z."/>
            <person name="Liao S."/>
            <person name="Johnstone L."/>
            <person name="Rensing C."/>
            <person name="Wang G."/>
        </authorList>
    </citation>
    <scope>NUCLEOTIDE SEQUENCE [LARGE SCALE GENOMIC DNA]</scope>
    <source>
        <strain evidence="1 2">MnI7-9</strain>
    </source>
</reference>
<dbReference type="EMBL" id="AGTR01000009">
    <property type="protein sequence ID" value="EHJ06308.1"/>
    <property type="molecule type" value="Genomic_DNA"/>
</dbReference>
<name>G6YND1_9GAMM</name>
<dbReference type="PATRIC" id="fig|1094979.3.peg.319"/>
<dbReference type="Proteomes" id="UP000003208">
    <property type="component" value="Unassembled WGS sequence"/>
</dbReference>